<comment type="similarity">
    <text evidence="2">Belongs to the 'GDSL' lipolytic enzyme family.</text>
</comment>
<dbReference type="InterPro" id="IPR008265">
    <property type="entry name" value="Lipase_GDSL_AS"/>
</dbReference>
<evidence type="ECO:0000313" key="10">
    <source>
        <dbReference type="Proteomes" id="UP000447434"/>
    </source>
</evidence>
<dbReference type="PROSITE" id="PS01098">
    <property type="entry name" value="LIPASE_GDSL_SER"/>
    <property type="match status" value="1"/>
</dbReference>
<dbReference type="PANTHER" id="PTHR45650:SF32">
    <property type="entry name" value="GDSL-LIKE LIPASE_ACYLHYDROLASE"/>
    <property type="match status" value="1"/>
</dbReference>
<accession>A0A6A4PRP8</accession>
<dbReference type="InterPro" id="IPR051238">
    <property type="entry name" value="GDSL_esterase/lipase"/>
</dbReference>
<evidence type="ECO:0000256" key="1">
    <source>
        <dbReference type="ARBA" id="ARBA00004613"/>
    </source>
</evidence>
<dbReference type="InterPro" id="IPR036514">
    <property type="entry name" value="SGNH_hydro_sf"/>
</dbReference>
<dbReference type="OrthoDB" id="1600564at2759"/>
<keyword evidence="3" id="KW-0964">Secreted</keyword>
<keyword evidence="6" id="KW-0442">Lipid degradation</keyword>
<keyword evidence="4 8" id="KW-0732">Signal</keyword>
<protein>
    <submittedName>
        <fullName evidence="9">Putative triacylglycerol lipase</fullName>
    </submittedName>
</protein>
<dbReference type="GO" id="GO:0016042">
    <property type="term" value="P:lipid catabolic process"/>
    <property type="evidence" value="ECO:0007669"/>
    <property type="project" value="UniProtKB-KW"/>
</dbReference>
<dbReference type="InterPro" id="IPR035669">
    <property type="entry name" value="SGNH_plant_lipase-like"/>
</dbReference>
<reference evidence="10" key="1">
    <citation type="journal article" date="2020" name="Nat. Commun.">
        <title>Genome sequence of the cluster root forming white lupin.</title>
        <authorList>
            <person name="Hufnagel B."/>
            <person name="Marques A."/>
            <person name="Soriano A."/>
            <person name="Marques L."/>
            <person name="Divol F."/>
            <person name="Doumas P."/>
            <person name="Sallet E."/>
            <person name="Mancinotti D."/>
            <person name="Carrere S."/>
            <person name="Marande W."/>
            <person name="Arribat S."/>
            <person name="Keller J."/>
            <person name="Huneau C."/>
            <person name="Blein T."/>
            <person name="Aime D."/>
            <person name="Laguerre M."/>
            <person name="Taylor J."/>
            <person name="Schubert V."/>
            <person name="Nelson M."/>
            <person name="Geu-Flores F."/>
            <person name="Crespi M."/>
            <person name="Gallardo-Guerrero K."/>
            <person name="Delaux P.-M."/>
            <person name="Salse J."/>
            <person name="Berges H."/>
            <person name="Guyot R."/>
            <person name="Gouzy J."/>
            <person name="Peret B."/>
        </authorList>
    </citation>
    <scope>NUCLEOTIDE SEQUENCE [LARGE SCALE GENOMIC DNA]</scope>
    <source>
        <strain evidence="10">cv. Amiga</strain>
    </source>
</reference>
<organism evidence="9 10">
    <name type="scientific">Lupinus albus</name>
    <name type="common">White lupine</name>
    <name type="synonym">Lupinus termis</name>
    <dbReference type="NCBI Taxonomy" id="3870"/>
    <lineage>
        <taxon>Eukaryota</taxon>
        <taxon>Viridiplantae</taxon>
        <taxon>Streptophyta</taxon>
        <taxon>Embryophyta</taxon>
        <taxon>Tracheophyta</taxon>
        <taxon>Spermatophyta</taxon>
        <taxon>Magnoliopsida</taxon>
        <taxon>eudicotyledons</taxon>
        <taxon>Gunneridae</taxon>
        <taxon>Pentapetalae</taxon>
        <taxon>rosids</taxon>
        <taxon>fabids</taxon>
        <taxon>Fabales</taxon>
        <taxon>Fabaceae</taxon>
        <taxon>Papilionoideae</taxon>
        <taxon>50 kb inversion clade</taxon>
        <taxon>genistoids sensu lato</taxon>
        <taxon>core genistoids</taxon>
        <taxon>Genisteae</taxon>
        <taxon>Lupinus</taxon>
    </lineage>
</organism>
<dbReference type="PANTHER" id="PTHR45650">
    <property type="entry name" value="GDSL-LIKE LIPASE/ACYLHYDROLASE-RELATED"/>
    <property type="match status" value="1"/>
</dbReference>
<feature type="chain" id="PRO_5025587095" evidence="8">
    <location>
        <begin position="25"/>
        <end position="401"/>
    </location>
</feature>
<evidence type="ECO:0000256" key="8">
    <source>
        <dbReference type="SAM" id="SignalP"/>
    </source>
</evidence>
<dbReference type="Gene3D" id="3.40.50.1110">
    <property type="entry name" value="SGNH hydrolase"/>
    <property type="match status" value="1"/>
</dbReference>
<dbReference type="CDD" id="cd01837">
    <property type="entry name" value="SGNH_plant_lipase_like"/>
    <property type="match status" value="1"/>
</dbReference>
<keyword evidence="10" id="KW-1185">Reference proteome</keyword>
<dbReference type="GO" id="GO:0016298">
    <property type="term" value="F:lipase activity"/>
    <property type="evidence" value="ECO:0007669"/>
    <property type="project" value="InterPro"/>
</dbReference>
<name>A0A6A4PRP8_LUPAL</name>
<proteinExistence type="inferred from homology"/>
<evidence type="ECO:0000256" key="2">
    <source>
        <dbReference type="ARBA" id="ARBA00008668"/>
    </source>
</evidence>
<evidence type="ECO:0000256" key="7">
    <source>
        <dbReference type="ARBA" id="ARBA00023098"/>
    </source>
</evidence>
<evidence type="ECO:0000256" key="5">
    <source>
        <dbReference type="ARBA" id="ARBA00022801"/>
    </source>
</evidence>
<keyword evidence="5" id="KW-0378">Hydrolase</keyword>
<gene>
    <name evidence="9" type="ORF">Lalb_Chr11g0068941</name>
</gene>
<dbReference type="Pfam" id="PF00657">
    <property type="entry name" value="Lipase_GDSL"/>
    <property type="match status" value="1"/>
</dbReference>
<comment type="subcellular location">
    <subcellularLocation>
        <location evidence="1">Secreted</location>
    </subcellularLocation>
</comment>
<dbReference type="GO" id="GO:0005576">
    <property type="term" value="C:extracellular region"/>
    <property type="evidence" value="ECO:0007669"/>
    <property type="project" value="UniProtKB-SubCell"/>
</dbReference>
<evidence type="ECO:0000313" key="9">
    <source>
        <dbReference type="EMBL" id="KAE9604213.1"/>
    </source>
</evidence>
<keyword evidence="7" id="KW-0443">Lipid metabolism</keyword>
<dbReference type="AlphaFoldDB" id="A0A6A4PRP8"/>
<dbReference type="InterPro" id="IPR001087">
    <property type="entry name" value="GDSL"/>
</dbReference>
<comment type="caution">
    <text evidence="9">The sequence shown here is derived from an EMBL/GenBank/DDBJ whole genome shotgun (WGS) entry which is preliminary data.</text>
</comment>
<sequence length="401" mass="44719">MACLLVFTFMTMFLISFSANDVVGESLFPAMFVFGDSLVDAGNNNYLNSLAKANFEPYGIDFSEGPTGRFSNGKTPIDILGEKVGLPYLPAFVDTVPQSNNIFSGVNYASAAAGILDESGRTLIMLIGPLEFTTWDCDILTYPCNFLQILCTTFNNEHKITQGERISFNQQVRNFETTLSQLNEQMDNSTLSQYLAKSLTVLNHGSNDYINNYLLPELYLTRFIYSPSNYAELLVRIYKVHILDLHGLGLRKFLLAGIGPLGCIPNQLSRRFIQPGECVVYVNNLVSMFNDALKTMVDQLNMEYHDSTFVYVNAYEIIADVIDNPDSYGFSVTDRACCGLGRNQGQLSCLPMSIPCTDRIEYVFWDAFHPTEAVNNILVSKAFTGPPSISYPINVKQMAEV</sequence>
<evidence type="ECO:0000256" key="6">
    <source>
        <dbReference type="ARBA" id="ARBA00022963"/>
    </source>
</evidence>
<evidence type="ECO:0000256" key="4">
    <source>
        <dbReference type="ARBA" id="ARBA00022729"/>
    </source>
</evidence>
<dbReference type="Proteomes" id="UP000447434">
    <property type="component" value="Chromosome 11"/>
</dbReference>
<dbReference type="EMBL" id="WOCE01000011">
    <property type="protein sequence ID" value="KAE9604213.1"/>
    <property type="molecule type" value="Genomic_DNA"/>
</dbReference>
<feature type="signal peptide" evidence="8">
    <location>
        <begin position="1"/>
        <end position="24"/>
    </location>
</feature>
<evidence type="ECO:0000256" key="3">
    <source>
        <dbReference type="ARBA" id="ARBA00022525"/>
    </source>
</evidence>